<proteinExistence type="predicted"/>
<accession>A0A438HW18</accession>
<gene>
    <name evidence="2" type="ORF">CK203_043755</name>
</gene>
<name>A0A438HW18_VITVI</name>
<sequence length="392" mass="43335">MVKLVLIPSQLRMDSFLRCGSKSSRFGAGIWVFYFLAQKCPDGLSKHTLRSPSQTLGMNGNPNRERERERERELTVSSSCSILVSNDKAIIISVGQLGAMALHIREDLRLSGRRGLLNGANGLDRMSLDALKAVRAVVKEVTCGLVGMMPRRQTMKSLLCSLSPSAFCISNHSLFVALLRRLSFSVAFAICSTATSVVIHFPDGPFNGYNPTLRWNFISNSGVSLLLGLVFRHFNSKPLWGIDTRYLEWGLALDQVLRLATVLRPVQAGPCTTEILFIYTIKISGKEIFSLSAHISSLQLVIGLPDSTKGPTKGHVIVSGLGLTDTSIRHKNLNLVVHWGFQDSQPYIVPILSRFALRVLVSGKHHVLKNLPLYEEAQATDAKARQDQLDQR</sequence>
<feature type="compositionally biased region" description="Basic and acidic residues" evidence="1">
    <location>
        <begin position="63"/>
        <end position="72"/>
    </location>
</feature>
<protein>
    <submittedName>
        <fullName evidence="2">Uncharacterized protein</fullName>
    </submittedName>
</protein>
<reference evidence="2 3" key="1">
    <citation type="journal article" date="2018" name="PLoS Genet.">
        <title>Population sequencing reveals clonal diversity and ancestral inbreeding in the grapevine cultivar Chardonnay.</title>
        <authorList>
            <person name="Roach M.J."/>
            <person name="Johnson D.L."/>
            <person name="Bohlmann J."/>
            <person name="van Vuuren H.J."/>
            <person name="Jones S.J."/>
            <person name="Pretorius I.S."/>
            <person name="Schmidt S.A."/>
            <person name="Borneman A.R."/>
        </authorList>
    </citation>
    <scope>NUCLEOTIDE SEQUENCE [LARGE SCALE GENOMIC DNA]</scope>
    <source>
        <strain evidence="3">cv. Chardonnay</strain>
        <tissue evidence="2">Leaf</tissue>
    </source>
</reference>
<organism evidence="2 3">
    <name type="scientific">Vitis vinifera</name>
    <name type="common">Grape</name>
    <dbReference type="NCBI Taxonomy" id="29760"/>
    <lineage>
        <taxon>Eukaryota</taxon>
        <taxon>Viridiplantae</taxon>
        <taxon>Streptophyta</taxon>
        <taxon>Embryophyta</taxon>
        <taxon>Tracheophyta</taxon>
        <taxon>Spermatophyta</taxon>
        <taxon>Magnoliopsida</taxon>
        <taxon>eudicotyledons</taxon>
        <taxon>Gunneridae</taxon>
        <taxon>Pentapetalae</taxon>
        <taxon>rosids</taxon>
        <taxon>Vitales</taxon>
        <taxon>Vitaceae</taxon>
        <taxon>Viteae</taxon>
        <taxon>Vitis</taxon>
    </lineage>
</organism>
<dbReference type="EMBL" id="QGNW01000171">
    <property type="protein sequence ID" value="RVW88663.1"/>
    <property type="molecule type" value="Genomic_DNA"/>
</dbReference>
<dbReference type="Proteomes" id="UP000288805">
    <property type="component" value="Unassembled WGS sequence"/>
</dbReference>
<evidence type="ECO:0000313" key="3">
    <source>
        <dbReference type="Proteomes" id="UP000288805"/>
    </source>
</evidence>
<dbReference type="AlphaFoldDB" id="A0A438HW18"/>
<feature type="compositionally biased region" description="Polar residues" evidence="1">
    <location>
        <begin position="50"/>
        <end position="62"/>
    </location>
</feature>
<comment type="caution">
    <text evidence="2">The sequence shown here is derived from an EMBL/GenBank/DDBJ whole genome shotgun (WGS) entry which is preliminary data.</text>
</comment>
<feature type="region of interest" description="Disordered" evidence="1">
    <location>
        <begin position="47"/>
        <end position="72"/>
    </location>
</feature>
<evidence type="ECO:0000313" key="2">
    <source>
        <dbReference type="EMBL" id="RVW88663.1"/>
    </source>
</evidence>
<evidence type="ECO:0000256" key="1">
    <source>
        <dbReference type="SAM" id="MobiDB-lite"/>
    </source>
</evidence>